<keyword evidence="2" id="KW-0378">Hydrolase</keyword>
<dbReference type="Proteomes" id="UP000290759">
    <property type="component" value="Unassembled WGS sequence"/>
</dbReference>
<dbReference type="SUPFAM" id="SSF56281">
    <property type="entry name" value="Metallo-hydrolase/oxidoreductase"/>
    <property type="match status" value="1"/>
</dbReference>
<comment type="caution">
    <text evidence="2">The sequence shown here is derived from an EMBL/GenBank/DDBJ whole genome shotgun (WGS) entry which is preliminary data.</text>
</comment>
<dbReference type="Pfam" id="PF12706">
    <property type="entry name" value="Lactamase_B_2"/>
    <property type="match status" value="1"/>
</dbReference>
<evidence type="ECO:0000313" key="2">
    <source>
        <dbReference type="EMBL" id="RYC32823.1"/>
    </source>
</evidence>
<dbReference type="RefSeq" id="WP_129224879.1">
    <property type="nucleotide sequence ID" value="NZ_QYBB01000005.1"/>
</dbReference>
<organism evidence="2 3">
    <name type="scientific">Lichenibacterium minor</name>
    <dbReference type="NCBI Taxonomy" id="2316528"/>
    <lineage>
        <taxon>Bacteria</taxon>
        <taxon>Pseudomonadati</taxon>
        <taxon>Pseudomonadota</taxon>
        <taxon>Alphaproteobacteria</taxon>
        <taxon>Hyphomicrobiales</taxon>
        <taxon>Lichenihabitantaceae</taxon>
        <taxon>Lichenibacterium</taxon>
    </lineage>
</organism>
<reference evidence="2 3" key="1">
    <citation type="submission" date="2018-12" db="EMBL/GenBank/DDBJ databases">
        <authorList>
            <person name="Grouzdev D.S."/>
            <person name="Krutkina M.S."/>
        </authorList>
    </citation>
    <scope>NUCLEOTIDE SEQUENCE [LARGE SCALE GENOMIC DNA]</scope>
    <source>
        <strain evidence="2 3">RmlP026</strain>
    </source>
</reference>
<dbReference type="EMBL" id="QYBB01000005">
    <property type="protein sequence ID" value="RYC32823.1"/>
    <property type="molecule type" value="Genomic_DNA"/>
</dbReference>
<name>A0A4Q2U7Y6_9HYPH</name>
<feature type="domain" description="Metallo-beta-lactamase" evidence="1">
    <location>
        <begin position="85"/>
        <end position="281"/>
    </location>
</feature>
<evidence type="ECO:0000259" key="1">
    <source>
        <dbReference type="Pfam" id="PF12706"/>
    </source>
</evidence>
<dbReference type="AlphaFoldDB" id="A0A4Q2U7Y6"/>
<dbReference type="GO" id="GO:0005737">
    <property type="term" value="C:cytoplasm"/>
    <property type="evidence" value="ECO:0007669"/>
    <property type="project" value="TreeGrafter"/>
</dbReference>
<accession>A0A4Q2U7Y6</accession>
<evidence type="ECO:0000313" key="3">
    <source>
        <dbReference type="Proteomes" id="UP000290759"/>
    </source>
</evidence>
<sequence>MSQPSAPPFPVSDHCDGRTFFNPGVDTDRSLADLWRWRRDGVRVPWPASVPNVPAPPPPAGAGPGEVLLTLVGQSTVLVQVEGCNVLTDPVWSERASPLGFAGPKRVRAPGIAFDDLPRIDLVLLSHNHYDHMDVPTLKRLQARSAPRIVTGLGNGRVLARHGIGGVVELDWWQCCTPARGVDVTYLPAQHWSSRSPWDRRRALWGGHALQAGGACICFAGDSGYGPHFAAIGRALKPDVALLPIGAYEPRWFMAAQHMDPADAVLAHRDLGAAMSLGLHWGTFQLTDEAIDAPLVALARARAEAGLDEAAFRTPDFGTTLVWRRRPLPAEAAAPADP</sequence>
<dbReference type="InterPro" id="IPR036866">
    <property type="entry name" value="RibonucZ/Hydroxyglut_hydro"/>
</dbReference>
<dbReference type="OrthoDB" id="9805728at2"/>
<gene>
    <name evidence="2" type="ORF">D3273_07010</name>
</gene>
<dbReference type="PANTHER" id="PTHR15032">
    <property type="entry name" value="N-ACYL-PHOSPHATIDYLETHANOLAMINE-HYDROLYZING PHOSPHOLIPASE D"/>
    <property type="match status" value="1"/>
</dbReference>
<proteinExistence type="predicted"/>
<dbReference type="GO" id="GO:0016787">
    <property type="term" value="F:hydrolase activity"/>
    <property type="evidence" value="ECO:0007669"/>
    <property type="project" value="UniProtKB-KW"/>
</dbReference>
<dbReference type="InterPro" id="IPR001279">
    <property type="entry name" value="Metallo-B-lactamas"/>
</dbReference>
<reference evidence="2 3" key="2">
    <citation type="submission" date="2019-02" db="EMBL/GenBank/DDBJ databases">
        <title>'Lichenibacterium ramalinii' gen. nov. sp. nov., 'Lichenibacterium minor' gen. nov. sp. nov.</title>
        <authorList>
            <person name="Pankratov T."/>
        </authorList>
    </citation>
    <scope>NUCLEOTIDE SEQUENCE [LARGE SCALE GENOMIC DNA]</scope>
    <source>
        <strain evidence="2 3">RmlP026</strain>
    </source>
</reference>
<dbReference type="Gene3D" id="3.60.15.10">
    <property type="entry name" value="Ribonuclease Z/Hydroxyacylglutathione hydrolase-like"/>
    <property type="match status" value="1"/>
</dbReference>
<protein>
    <submittedName>
        <fullName evidence="2">MBL fold metallo-hydrolase</fullName>
    </submittedName>
</protein>
<keyword evidence="3" id="KW-1185">Reference proteome</keyword>
<dbReference type="PANTHER" id="PTHR15032:SF4">
    <property type="entry name" value="N-ACYL-PHOSPHATIDYLETHANOLAMINE-HYDROLYZING PHOSPHOLIPASE D"/>
    <property type="match status" value="1"/>
</dbReference>